<dbReference type="EMBL" id="BMCG01000002">
    <property type="protein sequence ID" value="GGC02497.1"/>
    <property type="molecule type" value="Genomic_DNA"/>
</dbReference>
<dbReference type="AlphaFoldDB" id="A0A8J2ULL1"/>
<accession>A0A8J2ULL1</accession>
<reference evidence="1" key="2">
    <citation type="submission" date="2020-09" db="EMBL/GenBank/DDBJ databases">
        <authorList>
            <person name="Sun Q."/>
            <person name="Sedlacek I."/>
        </authorList>
    </citation>
    <scope>NUCLEOTIDE SEQUENCE</scope>
    <source>
        <strain evidence="1">CCM 7086</strain>
    </source>
</reference>
<organism evidence="1 2">
    <name type="scientific">Oxalicibacterium flavum</name>
    <dbReference type="NCBI Taxonomy" id="179467"/>
    <lineage>
        <taxon>Bacteria</taxon>
        <taxon>Pseudomonadati</taxon>
        <taxon>Pseudomonadota</taxon>
        <taxon>Betaproteobacteria</taxon>
        <taxon>Burkholderiales</taxon>
        <taxon>Oxalobacteraceae</taxon>
        <taxon>Oxalicibacterium</taxon>
    </lineage>
</organism>
<evidence type="ECO:0000313" key="2">
    <source>
        <dbReference type="Proteomes" id="UP000620266"/>
    </source>
</evidence>
<proteinExistence type="predicted"/>
<evidence type="ECO:0000313" key="1">
    <source>
        <dbReference type="EMBL" id="GGC02497.1"/>
    </source>
</evidence>
<gene>
    <name evidence="1" type="ORF">GCM10007205_09730</name>
</gene>
<name>A0A8J2ULL1_9BURK</name>
<protein>
    <submittedName>
        <fullName evidence="1">Uncharacterized protein</fullName>
    </submittedName>
</protein>
<comment type="caution">
    <text evidence="1">The sequence shown here is derived from an EMBL/GenBank/DDBJ whole genome shotgun (WGS) entry which is preliminary data.</text>
</comment>
<keyword evidence="2" id="KW-1185">Reference proteome</keyword>
<reference evidence="1" key="1">
    <citation type="journal article" date="2014" name="Int. J. Syst. Evol. Microbiol.">
        <title>Complete genome sequence of Corynebacterium casei LMG S-19264T (=DSM 44701T), isolated from a smear-ripened cheese.</title>
        <authorList>
            <consortium name="US DOE Joint Genome Institute (JGI-PGF)"/>
            <person name="Walter F."/>
            <person name="Albersmeier A."/>
            <person name="Kalinowski J."/>
            <person name="Ruckert C."/>
        </authorList>
    </citation>
    <scope>NUCLEOTIDE SEQUENCE</scope>
    <source>
        <strain evidence="1">CCM 7086</strain>
    </source>
</reference>
<dbReference type="Proteomes" id="UP000620266">
    <property type="component" value="Unassembled WGS sequence"/>
</dbReference>
<sequence>MQARSAFEASLYIQLVLKKDPIRRARIYMVGECRRHRAFAISVLDDSKVSGSFNAKAGARRCPRQVRRIAGVAELAAQPGKKPAVMFAVERLDGVMAGMGERHEGNEKRK</sequence>